<evidence type="ECO:0008006" key="2">
    <source>
        <dbReference type="Google" id="ProtNLM"/>
    </source>
</evidence>
<sequence length="28" mass="2793">MRDFSRDTAVGVVGAGAMGSGIAQVAIR</sequence>
<dbReference type="EMBL" id="CADCTX010000701">
    <property type="protein sequence ID" value="CAA9342038.1"/>
    <property type="molecule type" value="Genomic_DNA"/>
</dbReference>
<gene>
    <name evidence="1" type="ORF">AVDCRST_MAG40-2443</name>
</gene>
<dbReference type="AlphaFoldDB" id="A0A6J4LU80"/>
<feature type="non-terminal residue" evidence="1">
    <location>
        <position position="28"/>
    </location>
</feature>
<evidence type="ECO:0000313" key="1">
    <source>
        <dbReference type="EMBL" id="CAA9342038.1"/>
    </source>
</evidence>
<organism evidence="1">
    <name type="scientific">uncultured Gemmatimonadaceae bacterium</name>
    <dbReference type="NCBI Taxonomy" id="246130"/>
    <lineage>
        <taxon>Bacteria</taxon>
        <taxon>Pseudomonadati</taxon>
        <taxon>Gemmatimonadota</taxon>
        <taxon>Gemmatimonadia</taxon>
        <taxon>Gemmatimonadales</taxon>
        <taxon>Gemmatimonadaceae</taxon>
        <taxon>environmental samples</taxon>
    </lineage>
</organism>
<name>A0A6J4LU80_9BACT</name>
<proteinExistence type="predicted"/>
<protein>
    <recommendedName>
        <fullName evidence="2">3-hydroxybutyryl-CoA dehydrogenase</fullName>
    </recommendedName>
</protein>
<accession>A0A6J4LU80</accession>
<reference evidence="1" key="1">
    <citation type="submission" date="2020-02" db="EMBL/GenBank/DDBJ databases">
        <authorList>
            <person name="Meier V. D."/>
        </authorList>
    </citation>
    <scope>NUCLEOTIDE SEQUENCE</scope>
    <source>
        <strain evidence="1">AVDCRST_MAG40</strain>
    </source>
</reference>